<organism evidence="1 2">
    <name type="scientific">Aeromonas caviae</name>
    <name type="common">Aeromonas punctata</name>
    <dbReference type="NCBI Taxonomy" id="648"/>
    <lineage>
        <taxon>Bacteria</taxon>
        <taxon>Pseudomonadati</taxon>
        <taxon>Pseudomonadota</taxon>
        <taxon>Gammaproteobacteria</taxon>
        <taxon>Aeromonadales</taxon>
        <taxon>Aeromonadaceae</taxon>
        <taxon>Aeromonas</taxon>
    </lineage>
</organism>
<sequence length="91" mass="9000">MAAAAVLVPGLVMALTRVVATVNAAVVMVAVFAIHVVAVELDAAGPGADIQAVVLPPLVLLVVPIQAYPALVGGDPDVVIVFGRGVAKAIP</sequence>
<dbReference type="Proteomes" id="UP000886934">
    <property type="component" value="Unassembled WGS sequence"/>
</dbReference>
<name>A0AA37CY81_AERCA</name>
<accession>A0AA37CY81</accession>
<dbReference type="AlphaFoldDB" id="A0AA37CY81"/>
<dbReference type="EMBL" id="BPNN01000044">
    <property type="protein sequence ID" value="GJA64259.1"/>
    <property type="molecule type" value="Genomic_DNA"/>
</dbReference>
<comment type="caution">
    <text evidence="1">The sequence shown here is derived from an EMBL/GenBank/DDBJ whole genome shotgun (WGS) entry which is preliminary data.</text>
</comment>
<gene>
    <name evidence="1" type="ORF">KAM351_28700</name>
</gene>
<reference evidence="1" key="1">
    <citation type="submission" date="2021-07" db="EMBL/GenBank/DDBJ databases">
        <title>Draft genome sequence of carbapenem-resistant Aeromonas spp. in Japan.</title>
        <authorList>
            <person name="Maehana S."/>
            <person name="Suzuki M."/>
            <person name="Kitasato H."/>
        </authorList>
    </citation>
    <scope>NUCLEOTIDE SEQUENCE</scope>
    <source>
        <strain evidence="1">KAM351</strain>
    </source>
</reference>
<proteinExistence type="predicted"/>
<protein>
    <submittedName>
        <fullName evidence="1">Uncharacterized protein</fullName>
    </submittedName>
</protein>
<evidence type="ECO:0000313" key="1">
    <source>
        <dbReference type="EMBL" id="GJA64259.1"/>
    </source>
</evidence>
<evidence type="ECO:0000313" key="2">
    <source>
        <dbReference type="Proteomes" id="UP000886934"/>
    </source>
</evidence>